<dbReference type="InterPro" id="IPR037197">
    <property type="entry name" value="WWE_dom_sf"/>
</dbReference>
<gene>
    <name evidence="14" type="ORF">Baya_13217</name>
</gene>
<dbReference type="Pfam" id="PF23085">
    <property type="entry name" value="RRM_PARP14_3"/>
    <property type="match status" value="1"/>
</dbReference>
<dbReference type="Pfam" id="PF02825">
    <property type="entry name" value="WWE"/>
    <property type="match status" value="1"/>
</dbReference>
<dbReference type="InterPro" id="IPR057045">
    <property type="entry name" value="PARP14_KH_3"/>
</dbReference>
<dbReference type="GO" id="GO:0003714">
    <property type="term" value="F:transcription corepressor activity"/>
    <property type="evidence" value="ECO:0007669"/>
    <property type="project" value="TreeGrafter"/>
</dbReference>
<dbReference type="GO" id="GO:0010629">
    <property type="term" value="P:negative regulation of gene expression"/>
    <property type="evidence" value="ECO:0007669"/>
    <property type="project" value="TreeGrafter"/>
</dbReference>
<dbReference type="Pfam" id="PF23249">
    <property type="entry name" value="KH_PARP14_3"/>
    <property type="match status" value="1"/>
</dbReference>
<evidence type="ECO:0000256" key="7">
    <source>
        <dbReference type="PROSITE-ProRule" id="PRU00176"/>
    </source>
</evidence>
<dbReference type="InterPro" id="IPR002589">
    <property type="entry name" value="Macro_dom"/>
</dbReference>
<dbReference type="CDD" id="cd02903">
    <property type="entry name" value="Macro_BAL-like"/>
    <property type="match status" value="1"/>
</dbReference>
<evidence type="ECO:0000256" key="1">
    <source>
        <dbReference type="ARBA" id="ARBA00004123"/>
    </source>
</evidence>
<dbReference type="Pfam" id="PF23245">
    <property type="entry name" value="RRM_PARP14_2"/>
    <property type="match status" value="1"/>
</dbReference>
<dbReference type="Pfam" id="PF23252">
    <property type="entry name" value="KH_PARP14_5"/>
    <property type="match status" value="1"/>
</dbReference>
<dbReference type="CDD" id="cd01439">
    <property type="entry name" value="TCCD_inducible_PARP_like"/>
    <property type="match status" value="1"/>
</dbReference>
<dbReference type="PROSITE" id="PS50918">
    <property type="entry name" value="WWE"/>
    <property type="match status" value="1"/>
</dbReference>
<dbReference type="Gene3D" id="3.90.228.10">
    <property type="match status" value="1"/>
</dbReference>
<feature type="compositionally biased region" description="Polar residues" evidence="9">
    <location>
        <begin position="737"/>
        <end position="753"/>
    </location>
</feature>
<dbReference type="GO" id="GO:1990404">
    <property type="term" value="F:NAD+-protein mono-ADP-ribosyltransferase activity"/>
    <property type="evidence" value="ECO:0007669"/>
    <property type="project" value="TreeGrafter"/>
</dbReference>
<feature type="compositionally biased region" description="Low complexity" evidence="9">
    <location>
        <begin position="104"/>
        <end position="120"/>
    </location>
</feature>
<dbReference type="InterPro" id="IPR004170">
    <property type="entry name" value="WWE_dom"/>
</dbReference>
<evidence type="ECO:0000256" key="5">
    <source>
        <dbReference type="ARBA" id="ARBA00023242"/>
    </source>
</evidence>
<feature type="region of interest" description="Disordered" evidence="9">
    <location>
        <begin position="737"/>
        <end position="769"/>
    </location>
</feature>
<dbReference type="PROSITE" id="PS51059">
    <property type="entry name" value="PARP_CATALYTIC"/>
    <property type="match status" value="1"/>
</dbReference>
<accession>A0A556V534</accession>
<evidence type="ECO:0000259" key="11">
    <source>
        <dbReference type="PROSITE" id="PS50918"/>
    </source>
</evidence>
<evidence type="ECO:0000256" key="8">
    <source>
        <dbReference type="RuleBase" id="RU362114"/>
    </source>
</evidence>
<dbReference type="Pfam" id="PF23253">
    <property type="entry name" value="KH_PARP14_6"/>
    <property type="match status" value="1"/>
</dbReference>
<evidence type="ECO:0000256" key="2">
    <source>
        <dbReference type="ARBA" id="ARBA00022676"/>
    </source>
</evidence>
<dbReference type="EMBL" id="VCAZ01000123">
    <property type="protein sequence ID" value="TSV15231.1"/>
    <property type="molecule type" value="Genomic_DNA"/>
</dbReference>
<evidence type="ECO:0000259" key="13">
    <source>
        <dbReference type="PROSITE" id="PS51154"/>
    </source>
</evidence>
<comment type="similarity">
    <text evidence="6">Belongs to the ARTD/PARP family.</text>
</comment>
<evidence type="ECO:0000256" key="9">
    <source>
        <dbReference type="SAM" id="MobiDB-lite"/>
    </source>
</evidence>
<dbReference type="SUPFAM" id="SSF54928">
    <property type="entry name" value="RNA-binding domain, RBD"/>
    <property type="match status" value="1"/>
</dbReference>
<evidence type="ECO:0000259" key="12">
    <source>
        <dbReference type="PROSITE" id="PS51059"/>
    </source>
</evidence>
<dbReference type="Pfam" id="PF23084">
    <property type="entry name" value="KH_PARP14_1"/>
    <property type="match status" value="1"/>
</dbReference>
<protein>
    <recommendedName>
        <fullName evidence="8">Poly [ADP-ribose] polymerase</fullName>
        <shortName evidence="8">PARP</shortName>
        <ecNumber evidence="8">2.4.2.-</ecNumber>
    </recommendedName>
</protein>
<evidence type="ECO:0000313" key="15">
    <source>
        <dbReference type="Proteomes" id="UP000319801"/>
    </source>
</evidence>
<evidence type="ECO:0000256" key="6">
    <source>
        <dbReference type="ARBA" id="ARBA00024347"/>
    </source>
</evidence>
<dbReference type="Pfam" id="PF23251">
    <property type="entry name" value="KH_PARP14_4"/>
    <property type="match status" value="1"/>
</dbReference>
<feature type="domain" description="Macro" evidence="13">
    <location>
        <begin position="809"/>
        <end position="976"/>
    </location>
</feature>
<keyword evidence="3 8" id="KW-0808">Transferase</keyword>
<dbReference type="PANTHER" id="PTHR14453:SF106">
    <property type="entry name" value="POLY [ADP-RIBOSE] POLYMERASE"/>
    <property type="match status" value="1"/>
</dbReference>
<feature type="domain" description="PARP catalytic" evidence="12">
    <location>
        <begin position="1428"/>
        <end position="1615"/>
    </location>
</feature>
<dbReference type="GO" id="GO:0005634">
    <property type="term" value="C:nucleus"/>
    <property type="evidence" value="ECO:0007669"/>
    <property type="project" value="UniProtKB-SubCell"/>
</dbReference>
<evidence type="ECO:0000256" key="3">
    <source>
        <dbReference type="ARBA" id="ARBA00022679"/>
    </source>
</evidence>
<dbReference type="GO" id="GO:0003950">
    <property type="term" value="F:NAD+ poly-ADP-ribosyltransferase activity"/>
    <property type="evidence" value="ECO:0007669"/>
    <property type="project" value="UniProtKB-UniRule"/>
</dbReference>
<feature type="region of interest" description="Disordered" evidence="9">
    <location>
        <begin position="84"/>
        <end position="126"/>
    </location>
</feature>
<dbReference type="InterPro" id="IPR057048">
    <property type="entry name" value="PARP14_KH_6"/>
</dbReference>
<dbReference type="InterPro" id="IPR012677">
    <property type="entry name" value="Nucleotide-bd_a/b_plait_sf"/>
</dbReference>
<dbReference type="EC" id="2.4.2.-" evidence="8"/>
<dbReference type="Proteomes" id="UP000319801">
    <property type="component" value="Unassembled WGS sequence"/>
</dbReference>
<dbReference type="InterPro" id="IPR000504">
    <property type="entry name" value="RRM_dom"/>
</dbReference>
<feature type="domain" description="WWE" evidence="11">
    <location>
        <begin position="1344"/>
        <end position="1422"/>
    </location>
</feature>
<dbReference type="InterPro" id="IPR035979">
    <property type="entry name" value="RBD_domain_sf"/>
</dbReference>
<evidence type="ECO:0000259" key="10">
    <source>
        <dbReference type="PROSITE" id="PS50102"/>
    </source>
</evidence>
<evidence type="ECO:0000313" key="14">
    <source>
        <dbReference type="EMBL" id="TSV15231.1"/>
    </source>
</evidence>
<organism evidence="14 15">
    <name type="scientific">Bagarius yarrelli</name>
    <name type="common">Goonch</name>
    <name type="synonym">Bagrus yarrelli</name>
    <dbReference type="NCBI Taxonomy" id="175774"/>
    <lineage>
        <taxon>Eukaryota</taxon>
        <taxon>Metazoa</taxon>
        <taxon>Chordata</taxon>
        <taxon>Craniata</taxon>
        <taxon>Vertebrata</taxon>
        <taxon>Euteleostomi</taxon>
        <taxon>Actinopterygii</taxon>
        <taxon>Neopterygii</taxon>
        <taxon>Teleostei</taxon>
        <taxon>Ostariophysi</taxon>
        <taxon>Siluriformes</taxon>
        <taxon>Sisoridae</taxon>
        <taxon>Sisorinae</taxon>
        <taxon>Bagarius</taxon>
    </lineage>
</organism>
<feature type="domain" description="Macro" evidence="13">
    <location>
        <begin position="1037"/>
        <end position="1213"/>
    </location>
</feature>
<keyword evidence="15" id="KW-1185">Reference proteome</keyword>
<dbReference type="InterPro" id="IPR057050">
    <property type="entry name" value="RRM_PARP14_2"/>
</dbReference>
<dbReference type="Pfam" id="PF23222">
    <property type="entry name" value="RRM_PARP14_1"/>
    <property type="match status" value="1"/>
</dbReference>
<dbReference type="InterPro" id="IPR043472">
    <property type="entry name" value="Macro_dom-like"/>
</dbReference>
<keyword evidence="2 8" id="KW-0328">Glycosyltransferase</keyword>
<dbReference type="Pfam" id="PF23248">
    <property type="entry name" value="KH_PARP14_2"/>
    <property type="match status" value="1"/>
</dbReference>
<proteinExistence type="inferred from homology"/>
<reference evidence="14 15" key="1">
    <citation type="journal article" date="2019" name="Genome Biol. Evol.">
        <title>Whole-Genome Sequencing of the Giant Devil Catfish, Bagarius yarrelli.</title>
        <authorList>
            <person name="Jiang W."/>
            <person name="Lv Y."/>
            <person name="Cheng L."/>
            <person name="Yang K."/>
            <person name="Chao B."/>
            <person name="Wang X."/>
            <person name="Li Y."/>
            <person name="Pan X."/>
            <person name="You X."/>
            <person name="Zhang Y."/>
            <person name="Yang J."/>
            <person name="Li J."/>
            <person name="Zhang X."/>
            <person name="Liu S."/>
            <person name="Sun C."/>
            <person name="Yang J."/>
            <person name="Shi Q."/>
        </authorList>
    </citation>
    <scope>NUCLEOTIDE SEQUENCE [LARGE SCALE GENOMIC DNA]</scope>
    <source>
        <strain evidence="14">JWS20170419001</strain>
        <tissue evidence="14">Muscle</tissue>
    </source>
</reference>
<dbReference type="Pfam" id="PF01661">
    <property type="entry name" value="Macro"/>
    <property type="match status" value="2"/>
</dbReference>
<dbReference type="SUPFAM" id="SSF52949">
    <property type="entry name" value="Macro domain-like"/>
    <property type="match status" value="2"/>
</dbReference>
<dbReference type="FunFam" id="3.90.228.10:FF:000008">
    <property type="entry name" value="Poly [ADP-ribose] polymerase"/>
    <property type="match status" value="1"/>
</dbReference>
<dbReference type="InterPro" id="IPR057044">
    <property type="entry name" value="PARP14_KH_1"/>
</dbReference>
<dbReference type="Gene3D" id="3.40.220.10">
    <property type="entry name" value="Leucine Aminopeptidase, subunit E, domain 1"/>
    <property type="match status" value="2"/>
</dbReference>
<dbReference type="InterPro" id="IPR057049">
    <property type="entry name" value="PARP14_KH_8"/>
</dbReference>
<dbReference type="SUPFAM" id="SSF56399">
    <property type="entry name" value="ADP-ribosylation"/>
    <property type="match status" value="1"/>
</dbReference>
<dbReference type="Gene3D" id="3.30.720.50">
    <property type="match status" value="1"/>
</dbReference>
<dbReference type="OrthoDB" id="6133115at2759"/>
<evidence type="ECO:0000256" key="4">
    <source>
        <dbReference type="ARBA" id="ARBA00023027"/>
    </source>
</evidence>
<feature type="compositionally biased region" description="Polar residues" evidence="9">
    <location>
        <begin position="84"/>
        <end position="101"/>
    </location>
</feature>
<dbReference type="GO" id="GO:0070212">
    <property type="term" value="P:protein poly-ADP-ribosylation"/>
    <property type="evidence" value="ECO:0007669"/>
    <property type="project" value="TreeGrafter"/>
</dbReference>
<keyword evidence="7" id="KW-0694">RNA-binding</keyword>
<dbReference type="Pfam" id="PF23254">
    <property type="entry name" value="KH_PARP14_8"/>
    <property type="match status" value="1"/>
</dbReference>
<dbReference type="InterPro" id="IPR057043">
    <property type="entry name" value="PARP14_KH_2"/>
</dbReference>
<feature type="region of interest" description="Disordered" evidence="9">
    <location>
        <begin position="1002"/>
        <end position="1026"/>
    </location>
</feature>
<dbReference type="GO" id="GO:0005737">
    <property type="term" value="C:cytoplasm"/>
    <property type="evidence" value="ECO:0007669"/>
    <property type="project" value="TreeGrafter"/>
</dbReference>
<dbReference type="InterPro" id="IPR012317">
    <property type="entry name" value="Poly(ADP-ribose)pol_cat_dom"/>
</dbReference>
<dbReference type="InterPro" id="IPR052056">
    <property type="entry name" value="Mono-ARTD/PARP"/>
</dbReference>
<dbReference type="InterPro" id="IPR057051">
    <property type="entry name" value="PARP14_RPM_1"/>
</dbReference>
<dbReference type="SMART" id="SM00506">
    <property type="entry name" value="A1pp"/>
    <property type="match status" value="2"/>
</dbReference>
<keyword evidence="5" id="KW-0539">Nucleus</keyword>
<sequence length="1615" mass="181509">MEKYFYPLLVEGNWADINYKTLHSKVHIYFQSRKKSQGGDCVIRWSDRSCTVLFKSQQIRDQVLAKAEHVVNIDQVVLKLKVSKPSSDSGSHTEETLQASAKTGGAVSAPAQQAGGPAASLTEGAVGSGNTPWSKSVVLENVSENVGKDFLTLLVETISGHSEEEYSLEFIAESNAAVVTFNDPSAVEKFLAECGTNKRFRDWGLKARRLEEIRSVRVEKLPASCIEEFLELYFEKHVGAVEKIKLIDDEQAAIINFHDQEAVQKVFGRNHTIRRTPVDIYPFVPSLGSVLYGKDRPAWTLPKPFTDKIHPAIREFLQMKGKIPVICNHMSSHFCQVNMDKDKVMFSPLPALLRQKDITKKHIDNWKQDTMNVFNKLMSAFNVFEYSVSPSVWTAVEKDVWSVVKDKAFLKVDTSTGCLTLAGMSIDINMLEPILKKTFQEASVQMEREKIKTSDSLIIPPAIFFLFQHEGLDQHATAKYPQLELTYSKDNSQLSLTGLHVEIVDIKNVILMKRMSLKEKTLTMDPLYLEFLGTVDFEEMSRDLFTSKNIGAVYRFESGTIFLTASTDKELTEAEKRLDMMLKLKLLPVEDPNVLKKKEWQDLTISLSEAYNLPKMKTVIIKSSENRDTVVVCGFQEPVKEISTSLEKFLETHSRTEETIRVKSYSVVKFIKEKKPQVWQKFLEGDKLSVQFDLKRPLIRVSGERVDVQPALTALQDLAGSLYTDRDFKPKISFKQQIGQGSTLHDQKYQGNSDHNKGYQEQGAGRDQDNWARAIDTEAHKTNKAEDSNNQLVTTKPQFISQTEMDRSGVLGIQSTNKGLKIILRKANIQDACCDVIVNTVAEDLDLTKGAVSKALLNAAGSQLQAEAYHCLKSFGNASLKFGDLIDTKGYNLKCQRVFHTVCPYWSEDGSSEQILKRIIETCLKKAENQKMSSISFPAIGTGNLTFPRDIVCRILLGEIHAFSAKVSPQYLNEVTVIVHPSDSETVQCFVMSFRGERQGSALEGTPAVQQSPAGRLPPVKSQKPAAGPIGAVSTPSLGVHRMQIKHLTLEVSSGDITKERCDAIVNSSNATFMLKSGVSKAILDAAGSTVENECAKIVASLSQQTDMIMTSAGQLPCKHIIHIIGRNNPPEIKNVVYSVLKHCEEQKFSSVAFPALGTGQGRAQPSAVADAMIDALVEFVKKKKGTNLQSVKFLIFQAPMVSDFYQCMVKRQQENVEEEGLIGWFKAEGSANEEFVLVGEEFEPVVFQLCGESEEDLKEARDLINSFIVKEHISTKIEDSAIRYFGQEEATVLHDLQKKLTVSIQHSKSGAEPAFIIEGLTRDVVLAGDQIREMIRKVEKTIMREWNAFKVSSQVKWQYQDRSGTFVPFDIFNNFDLEEAFLLKQPCINISIDNDPYKTDLSRMIASGKDRKISLKRTDLQDKNVSLPSHWDDMKKKVELQANSQEYLNVEYEFRRTGLTSPILKIERIQNETLWKNYMNQKEYLEKKNKHQNNEKQLFHGTGADKIAKINERGFNRSFAGMHGAMYGNGVYFAVDPKYSANGYATPDPQGHKRIYLARVLVGDFTIGKAGLITPPAKKSTSMEQYDSVTDNQQSMFVIFHDDFAYPEYLITFQ</sequence>
<dbReference type="GO" id="GO:0003723">
    <property type="term" value="F:RNA binding"/>
    <property type="evidence" value="ECO:0007669"/>
    <property type="project" value="UniProtKB-UniRule"/>
</dbReference>
<dbReference type="PROSITE" id="PS50102">
    <property type="entry name" value="RRM"/>
    <property type="match status" value="1"/>
</dbReference>
<feature type="domain" description="RRM" evidence="10">
    <location>
        <begin position="214"/>
        <end position="278"/>
    </location>
</feature>
<dbReference type="PROSITE" id="PS51154">
    <property type="entry name" value="MACRO"/>
    <property type="match status" value="2"/>
</dbReference>
<dbReference type="InterPro" id="IPR057047">
    <property type="entry name" value="PARP14_KH_5"/>
</dbReference>
<name>A0A556V534_BAGYA</name>
<comment type="caution">
    <text evidence="14">The sequence shown here is derived from an EMBL/GenBank/DDBJ whole genome shotgun (WGS) entry which is preliminary data.</text>
</comment>
<feature type="compositionally biased region" description="Basic and acidic residues" evidence="9">
    <location>
        <begin position="754"/>
        <end position="769"/>
    </location>
</feature>
<dbReference type="Gene3D" id="3.30.70.330">
    <property type="match status" value="2"/>
</dbReference>
<dbReference type="PANTHER" id="PTHR14453">
    <property type="entry name" value="PARP/ZINC FINGER CCCH TYPE DOMAIN CONTAINING PROTEIN"/>
    <property type="match status" value="1"/>
</dbReference>
<dbReference type="Pfam" id="PF00644">
    <property type="entry name" value="PARP"/>
    <property type="match status" value="1"/>
</dbReference>
<comment type="subcellular location">
    <subcellularLocation>
        <location evidence="1">Nucleus</location>
    </subcellularLocation>
</comment>
<dbReference type="InterPro" id="IPR057046">
    <property type="entry name" value="PARP14_KH_4"/>
</dbReference>
<keyword evidence="4 8" id="KW-0520">NAD</keyword>
<dbReference type="SUPFAM" id="SSF117839">
    <property type="entry name" value="WWE domain"/>
    <property type="match status" value="1"/>
</dbReference>